<organism evidence="1 2">
    <name type="scientific">Trifolium pratense</name>
    <name type="common">Red clover</name>
    <dbReference type="NCBI Taxonomy" id="57577"/>
    <lineage>
        <taxon>Eukaryota</taxon>
        <taxon>Viridiplantae</taxon>
        <taxon>Streptophyta</taxon>
        <taxon>Embryophyta</taxon>
        <taxon>Tracheophyta</taxon>
        <taxon>Spermatophyta</taxon>
        <taxon>Magnoliopsida</taxon>
        <taxon>eudicotyledons</taxon>
        <taxon>Gunneridae</taxon>
        <taxon>Pentapetalae</taxon>
        <taxon>rosids</taxon>
        <taxon>fabids</taxon>
        <taxon>Fabales</taxon>
        <taxon>Fabaceae</taxon>
        <taxon>Papilionoideae</taxon>
        <taxon>50 kb inversion clade</taxon>
        <taxon>NPAAA clade</taxon>
        <taxon>Hologalegina</taxon>
        <taxon>IRL clade</taxon>
        <taxon>Trifolieae</taxon>
        <taxon>Trifolium</taxon>
    </lineage>
</organism>
<dbReference type="AlphaFoldDB" id="A0A2K3M1P5"/>
<comment type="caution">
    <text evidence="1">The sequence shown here is derived from an EMBL/GenBank/DDBJ whole genome shotgun (WGS) entry which is preliminary data.</text>
</comment>
<evidence type="ECO:0000313" key="1">
    <source>
        <dbReference type="EMBL" id="PNX84690.1"/>
    </source>
</evidence>
<reference evidence="1 2" key="1">
    <citation type="journal article" date="2014" name="Am. J. Bot.">
        <title>Genome assembly and annotation for red clover (Trifolium pratense; Fabaceae).</title>
        <authorList>
            <person name="Istvanek J."/>
            <person name="Jaros M."/>
            <person name="Krenek A."/>
            <person name="Repkova J."/>
        </authorList>
    </citation>
    <scope>NUCLEOTIDE SEQUENCE [LARGE SCALE GENOMIC DNA]</scope>
    <source>
        <strain evidence="2">cv. Tatra</strain>
        <tissue evidence="1">Young leaves</tissue>
    </source>
</reference>
<proteinExistence type="predicted"/>
<dbReference type="Proteomes" id="UP000236291">
    <property type="component" value="Unassembled WGS sequence"/>
</dbReference>
<dbReference type="EMBL" id="ASHM01046955">
    <property type="protein sequence ID" value="PNX84690.1"/>
    <property type="molecule type" value="Genomic_DNA"/>
</dbReference>
<feature type="non-terminal residue" evidence="1">
    <location>
        <position position="77"/>
    </location>
</feature>
<evidence type="ECO:0000313" key="2">
    <source>
        <dbReference type="Proteomes" id="UP000236291"/>
    </source>
</evidence>
<accession>A0A2K3M1P5</accession>
<gene>
    <name evidence="1" type="ORF">L195_g040753</name>
</gene>
<reference evidence="1 2" key="2">
    <citation type="journal article" date="2017" name="Front. Plant Sci.">
        <title>Gene Classification and Mining of Molecular Markers Useful in Red Clover (Trifolium pratense) Breeding.</title>
        <authorList>
            <person name="Istvanek J."/>
            <person name="Dluhosova J."/>
            <person name="Dluhos P."/>
            <person name="Patkova L."/>
            <person name="Nedelnik J."/>
            <person name="Repkova J."/>
        </authorList>
    </citation>
    <scope>NUCLEOTIDE SEQUENCE [LARGE SCALE GENOMIC DNA]</scope>
    <source>
        <strain evidence="2">cv. Tatra</strain>
        <tissue evidence="1">Young leaves</tissue>
    </source>
</reference>
<name>A0A2K3M1P5_TRIPR</name>
<protein>
    <submittedName>
        <fullName evidence="1">SDA1-like protein</fullName>
    </submittedName>
</protein>
<sequence>MISSLCFLLDYEKIENYQDSDDSSSDEDTTESPQVILRRETVYKTCWKRKSAIEGIGSGPSSSEVISYALELCRSVR</sequence>